<accession>A0A4W5N3C1</accession>
<dbReference type="GO" id="GO:0008083">
    <property type="term" value="F:growth factor activity"/>
    <property type="evidence" value="ECO:0007669"/>
    <property type="project" value="InterPro"/>
</dbReference>
<dbReference type="SUPFAM" id="SSF50353">
    <property type="entry name" value="Cytokine"/>
    <property type="match status" value="1"/>
</dbReference>
<dbReference type="GeneTree" id="ENSGT00940000165035"/>
<dbReference type="Gene3D" id="2.80.10.50">
    <property type="match status" value="1"/>
</dbReference>
<dbReference type="PRINTS" id="PR00263">
    <property type="entry name" value="HBGFFGF"/>
</dbReference>
<dbReference type="Ensembl" id="ENSHHUT00000047657.1">
    <property type="protein sequence ID" value="ENSHHUP00000045961.1"/>
    <property type="gene ID" value="ENSHHUG00000028011.1"/>
</dbReference>
<name>A0A4W5N3C1_9TELE</name>
<dbReference type="Pfam" id="PF00167">
    <property type="entry name" value="FGF"/>
    <property type="match status" value="1"/>
</dbReference>
<evidence type="ECO:0000313" key="3">
    <source>
        <dbReference type="Ensembl" id="ENSHHUP00000045961.1"/>
    </source>
</evidence>
<dbReference type="PRINTS" id="PR00262">
    <property type="entry name" value="IL1HBGF"/>
</dbReference>
<dbReference type="InterPro" id="IPR008996">
    <property type="entry name" value="IL1/FGF"/>
</dbReference>
<reference evidence="3" key="3">
    <citation type="submission" date="2025-09" db="UniProtKB">
        <authorList>
            <consortium name="Ensembl"/>
        </authorList>
    </citation>
    <scope>IDENTIFICATION</scope>
</reference>
<reference evidence="3" key="2">
    <citation type="submission" date="2025-08" db="UniProtKB">
        <authorList>
            <consortium name="Ensembl"/>
        </authorList>
    </citation>
    <scope>IDENTIFICATION</scope>
</reference>
<dbReference type="STRING" id="62062.ENSHHUP00000045961"/>
<protein>
    <recommendedName>
        <fullName evidence="2">Fibroblast growth factor</fullName>
        <shortName evidence="2">FGF</shortName>
    </recommendedName>
</protein>
<comment type="similarity">
    <text evidence="1 2">Belongs to the heparin-binding growth factors family.</text>
</comment>
<dbReference type="AlphaFoldDB" id="A0A4W5N3C1"/>
<dbReference type="SMART" id="SM00442">
    <property type="entry name" value="FGF"/>
    <property type="match status" value="1"/>
</dbReference>
<sequence>MTEGEITLLSLGPTTLDLSKQDCRPLTRLYCMNGGHLQILPDGTVAGGKDENKYDIVKVKAVSAGVVAIKGHEMGRYLAIDKDGNLYGSIKTLKDECYFPEKMEENYYNTNRSQKYQDKDWFLGLQRNGQPKASPRTHIGHKTIYFLPRPVDNTPM</sequence>
<reference evidence="4" key="1">
    <citation type="submission" date="2018-06" db="EMBL/GenBank/DDBJ databases">
        <title>Genome assembly of Danube salmon.</title>
        <authorList>
            <person name="Macqueen D.J."/>
            <person name="Gundappa M.K."/>
        </authorList>
    </citation>
    <scope>NUCLEOTIDE SEQUENCE [LARGE SCALE GENOMIC DNA]</scope>
</reference>
<evidence type="ECO:0000256" key="1">
    <source>
        <dbReference type="ARBA" id="ARBA00007936"/>
    </source>
</evidence>
<organism evidence="3 4">
    <name type="scientific">Hucho hucho</name>
    <name type="common">huchen</name>
    <dbReference type="NCBI Taxonomy" id="62062"/>
    <lineage>
        <taxon>Eukaryota</taxon>
        <taxon>Metazoa</taxon>
        <taxon>Chordata</taxon>
        <taxon>Craniata</taxon>
        <taxon>Vertebrata</taxon>
        <taxon>Euteleostomi</taxon>
        <taxon>Actinopterygii</taxon>
        <taxon>Neopterygii</taxon>
        <taxon>Teleostei</taxon>
        <taxon>Protacanthopterygii</taxon>
        <taxon>Salmoniformes</taxon>
        <taxon>Salmonidae</taxon>
        <taxon>Salmoninae</taxon>
        <taxon>Hucho</taxon>
    </lineage>
</organism>
<evidence type="ECO:0000256" key="2">
    <source>
        <dbReference type="RuleBase" id="RU049442"/>
    </source>
</evidence>
<dbReference type="PROSITE" id="PS00247">
    <property type="entry name" value="HBGF_FGF"/>
    <property type="match status" value="1"/>
</dbReference>
<dbReference type="InterPro" id="IPR002209">
    <property type="entry name" value="Fibroblast_GF_fam"/>
</dbReference>
<keyword evidence="4" id="KW-1185">Reference proteome</keyword>
<dbReference type="PANTHER" id="PTHR11486">
    <property type="entry name" value="FIBROBLAST GROWTH FACTOR"/>
    <property type="match status" value="1"/>
</dbReference>
<evidence type="ECO:0000313" key="4">
    <source>
        <dbReference type="Proteomes" id="UP000314982"/>
    </source>
</evidence>
<proteinExistence type="inferred from homology"/>
<dbReference type="Proteomes" id="UP000314982">
    <property type="component" value="Unassembled WGS sequence"/>
</dbReference>